<evidence type="ECO:0000313" key="1">
    <source>
        <dbReference type="EMBL" id="PDS21793.1"/>
    </source>
</evidence>
<name>A0A2H3KRP2_9FLAO</name>
<dbReference type="EMBL" id="PCMW01000147">
    <property type="protein sequence ID" value="PDS21793.1"/>
    <property type="molecule type" value="Genomic_DNA"/>
</dbReference>
<proteinExistence type="predicted"/>
<accession>A0A2H3KRP2</accession>
<reference evidence="1 2" key="1">
    <citation type="submission" date="2017-09" db="EMBL/GenBank/DDBJ databases">
        <title>Whole genomes of Flavobacteriaceae.</title>
        <authorList>
            <person name="Stine C."/>
            <person name="Li C."/>
            <person name="Tadesse D."/>
        </authorList>
    </citation>
    <scope>NUCLEOTIDE SEQUENCE [LARGE SCALE GENOMIC DNA]</scope>
    <source>
        <strain evidence="1 2">ATCC 35036</strain>
    </source>
</reference>
<sequence>MNNWEESEQIINKSILGEMDWYLVDGYLWDYIKLKQKKSKKHLNDFIYHIENHSENLQAIYGLTI</sequence>
<comment type="caution">
    <text evidence="1">The sequence shown here is derived from an EMBL/GenBank/DDBJ whole genome shotgun (WGS) entry which is preliminary data.</text>
</comment>
<dbReference type="Proteomes" id="UP000220828">
    <property type="component" value="Unassembled WGS sequence"/>
</dbReference>
<feature type="non-terminal residue" evidence="1">
    <location>
        <position position="65"/>
    </location>
</feature>
<gene>
    <name evidence="1" type="ORF">B0A77_15080</name>
</gene>
<dbReference type="AlphaFoldDB" id="A0A2H3KRP2"/>
<organism evidence="1 2">
    <name type="scientific">Flavobacterium branchiophilum</name>
    <dbReference type="NCBI Taxonomy" id="55197"/>
    <lineage>
        <taxon>Bacteria</taxon>
        <taxon>Pseudomonadati</taxon>
        <taxon>Bacteroidota</taxon>
        <taxon>Flavobacteriia</taxon>
        <taxon>Flavobacteriales</taxon>
        <taxon>Flavobacteriaceae</taxon>
        <taxon>Flavobacterium</taxon>
    </lineage>
</organism>
<protein>
    <submittedName>
        <fullName evidence="1">Uncharacterized protein</fullName>
    </submittedName>
</protein>
<evidence type="ECO:0000313" key="2">
    <source>
        <dbReference type="Proteomes" id="UP000220828"/>
    </source>
</evidence>